<sequence>MWNYIILLLATIIHYIHQSISSVSCRCAFAGTITDCCLKQKRFAVSFFFGMAHPVSSERRIGATKGKGVN</sequence>
<dbReference type="Gramene" id="PVH65451">
    <property type="protein sequence ID" value="PVH65451"/>
    <property type="gene ID" value="PAHAL_2G496600"/>
</dbReference>
<gene>
    <name evidence="2" type="ORF">PAHAL_2G496600</name>
</gene>
<protein>
    <recommendedName>
        <fullName evidence="3">Secreted protein</fullName>
    </recommendedName>
</protein>
<dbReference type="AlphaFoldDB" id="A0A2T8KTF4"/>
<name>A0A2T8KTF4_9POAL</name>
<organism evidence="2">
    <name type="scientific">Panicum hallii</name>
    <dbReference type="NCBI Taxonomy" id="206008"/>
    <lineage>
        <taxon>Eukaryota</taxon>
        <taxon>Viridiplantae</taxon>
        <taxon>Streptophyta</taxon>
        <taxon>Embryophyta</taxon>
        <taxon>Tracheophyta</taxon>
        <taxon>Spermatophyta</taxon>
        <taxon>Magnoliopsida</taxon>
        <taxon>Liliopsida</taxon>
        <taxon>Poales</taxon>
        <taxon>Poaceae</taxon>
        <taxon>PACMAD clade</taxon>
        <taxon>Panicoideae</taxon>
        <taxon>Panicodae</taxon>
        <taxon>Paniceae</taxon>
        <taxon>Panicinae</taxon>
        <taxon>Panicum</taxon>
        <taxon>Panicum sect. Panicum</taxon>
    </lineage>
</organism>
<accession>A0A2T8KTF4</accession>
<reference evidence="2" key="1">
    <citation type="submission" date="2018-04" db="EMBL/GenBank/DDBJ databases">
        <title>WGS assembly of Panicum hallii.</title>
        <authorList>
            <person name="Lovell J."/>
            <person name="Jenkins J."/>
            <person name="Lowry D."/>
            <person name="Mamidi S."/>
            <person name="Sreedasyam A."/>
            <person name="Weng X."/>
            <person name="Barry K."/>
            <person name="Bonette J."/>
            <person name="Campitelli B."/>
            <person name="Daum C."/>
            <person name="Gordon S."/>
            <person name="Gould B."/>
            <person name="Lipzen A."/>
            <person name="Macqueen A."/>
            <person name="Palacio-Mejia J."/>
            <person name="Plott C."/>
            <person name="Shakirov E."/>
            <person name="Shu S."/>
            <person name="Yoshinaga Y."/>
            <person name="Zane M."/>
            <person name="Rokhsar D."/>
            <person name="Grimwood J."/>
            <person name="Schmutz J."/>
            <person name="Juenger T."/>
        </authorList>
    </citation>
    <scope>NUCLEOTIDE SEQUENCE [LARGE SCALE GENOMIC DNA]</scope>
    <source>
        <strain evidence="2">FIL2</strain>
    </source>
</reference>
<evidence type="ECO:0008006" key="3">
    <source>
        <dbReference type="Google" id="ProtNLM"/>
    </source>
</evidence>
<evidence type="ECO:0000256" key="1">
    <source>
        <dbReference type="SAM" id="SignalP"/>
    </source>
</evidence>
<keyword evidence="1" id="KW-0732">Signal</keyword>
<dbReference type="EMBL" id="CM008047">
    <property type="protein sequence ID" value="PVH65451.1"/>
    <property type="molecule type" value="Genomic_DNA"/>
</dbReference>
<proteinExistence type="predicted"/>
<feature type="signal peptide" evidence="1">
    <location>
        <begin position="1"/>
        <end position="18"/>
    </location>
</feature>
<evidence type="ECO:0000313" key="2">
    <source>
        <dbReference type="EMBL" id="PVH65451.1"/>
    </source>
</evidence>
<dbReference type="Proteomes" id="UP000243499">
    <property type="component" value="Chromosome 2"/>
</dbReference>
<feature type="chain" id="PRO_5015576881" description="Secreted protein" evidence="1">
    <location>
        <begin position="19"/>
        <end position="70"/>
    </location>
</feature>